<organism evidence="2 3">
    <name type="scientific">Pyrinomonas methylaliphatogenes</name>
    <dbReference type="NCBI Taxonomy" id="454194"/>
    <lineage>
        <taxon>Bacteria</taxon>
        <taxon>Pseudomonadati</taxon>
        <taxon>Acidobacteriota</taxon>
        <taxon>Blastocatellia</taxon>
        <taxon>Blastocatellales</taxon>
        <taxon>Pyrinomonadaceae</taxon>
        <taxon>Pyrinomonas</taxon>
    </lineage>
</organism>
<dbReference type="AlphaFoldDB" id="A0A0B6WXX0"/>
<evidence type="ECO:0000313" key="2">
    <source>
        <dbReference type="EMBL" id="CDM66093.1"/>
    </source>
</evidence>
<evidence type="ECO:0000313" key="3">
    <source>
        <dbReference type="Proteomes" id="UP000031518"/>
    </source>
</evidence>
<dbReference type="EMBL" id="CBXV010000007">
    <property type="protein sequence ID" value="CDM66093.1"/>
    <property type="molecule type" value="Genomic_DNA"/>
</dbReference>
<dbReference type="STRING" id="454194.PYK22_02104"/>
<name>A0A0B6WXX0_9BACT</name>
<dbReference type="OrthoDB" id="115424at2"/>
<keyword evidence="1" id="KW-0175">Coiled coil</keyword>
<reference evidence="2 3" key="1">
    <citation type="submission" date="2013-12" db="EMBL/GenBank/DDBJ databases">
        <authorList>
            <person name="Stott M."/>
        </authorList>
    </citation>
    <scope>NUCLEOTIDE SEQUENCE [LARGE SCALE GENOMIC DNA]</scope>
    <source>
        <strain evidence="2 3">K22</strain>
    </source>
</reference>
<reference evidence="2 3" key="2">
    <citation type="submission" date="2015-01" db="EMBL/GenBank/DDBJ databases">
        <title>Complete genome sequence of Pyrinomonas methylaliphatogenes type strain K22T.</title>
        <authorList>
            <person name="Lee K.C.Y."/>
            <person name="Power J.F."/>
            <person name="Dunfield P.F."/>
            <person name="Morgan X.C."/>
            <person name="Huttenhower C."/>
            <person name="Stott M.B."/>
        </authorList>
    </citation>
    <scope>NUCLEOTIDE SEQUENCE [LARGE SCALE GENOMIC DNA]</scope>
    <source>
        <strain evidence="2 3">K22</strain>
    </source>
</reference>
<evidence type="ECO:0000256" key="1">
    <source>
        <dbReference type="SAM" id="Coils"/>
    </source>
</evidence>
<protein>
    <submittedName>
        <fullName evidence="2">Uncharacterized protein</fullName>
    </submittedName>
</protein>
<sequence length="519" mass="58791">MIEERKDTLRRDSDKPSRFAAAARLSRRGDRFCRALLAALAVCIFAGGSVAQRKEGLPSAEKLIGHYSKALGGKGAAGAIYLWRIAGSAQGTVTTRFLRPSYFRADLELNGDERRIGVNGNSAWVSIGHTVHTLADDGAKRARLWATLGAMRFAEFKKAGIRAQTVGRAFDGGELVYIVEFTSRDGARVRCSFSARSGLLLKTLDEIAGLSMSFSDYRTVNGGLEPHRVEVWWRGTPYLALDLVDVKREIGLERKVFDPPQDETFDFKAFLRQAERNQEELERRISEYTFTLKETRREVDGRGNVKKETVRVYEVYPLLGPKRLSVRKLVSEDGVPLSPDRAAKEEARVAGIIARAEREKEKRDGTQSDDEFKITDFFKVCEMVSPRYEDFRGRRTLVFDFRPRPDYRPRNRVESVIARLGGTIWIDVEDKQVARLEARLLRDFKIGGGLIASFRPGAAIVFEQTRLPEGVWLPRFAEFNIAARLFLFSKVELNSTLEYGDYRRFNTRVEGVKIETVKP</sequence>
<dbReference type="Proteomes" id="UP000031518">
    <property type="component" value="Unassembled WGS sequence"/>
</dbReference>
<gene>
    <name evidence="2" type="ORF">PYK22_02104</name>
</gene>
<proteinExistence type="predicted"/>
<feature type="coiled-coil region" evidence="1">
    <location>
        <begin position="271"/>
        <end position="298"/>
    </location>
</feature>
<keyword evidence="3" id="KW-1185">Reference proteome</keyword>
<accession>A0A0B6WXX0</accession>
<dbReference type="RefSeq" id="WP_041976964.1">
    <property type="nucleotide sequence ID" value="NZ_CBXV010000007.1"/>
</dbReference>